<organism evidence="1 2">
    <name type="scientific">Phlebiopsis gigantea (strain 11061_1 CR5-6)</name>
    <name type="common">White-rot fungus</name>
    <name type="synonym">Peniophora gigantea</name>
    <dbReference type="NCBI Taxonomy" id="745531"/>
    <lineage>
        <taxon>Eukaryota</taxon>
        <taxon>Fungi</taxon>
        <taxon>Dikarya</taxon>
        <taxon>Basidiomycota</taxon>
        <taxon>Agaricomycotina</taxon>
        <taxon>Agaricomycetes</taxon>
        <taxon>Polyporales</taxon>
        <taxon>Phanerochaetaceae</taxon>
        <taxon>Phlebiopsis</taxon>
    </lineage>
</organism>
<dbReference type="EMBL" id="KN840551">
    <property type="protein sequence ID" value="KIP05187.1"/>
    <property type="molecule type" value="Genomic_DNA"/>
</dbReference>
<evidence type="ECO:0000313" key="2">
    <source>
        <dbReference type="Proteomes" id="UP000053257"/>
    </source>
</evidence>
<name>A0A0C3S4S0_PHLG1</name>
<dbReference type="OrthoDB" id="2798109at2759"/>
<reference evidence="1 2" key="1">
    <citation type="journal article" date="2014" name="PLoS Genet.">
        <title>Analysis of the Phlebiopsis gigantea genome, transcriptome and secretome provides insight into its pioneer colonization strategies of wood.</title>
        <authorList>
            <person name="Hori C."/>
            <person name="Ishida T."/>
            <person name="Igarashi K."/>
            <person name="Samejima M."/>
            <person name="Suzuki H."/>
            <person name="Master E."/>
            <person name="Ferreira P."/>
            <person name="Ruiz-Duenas F.J."/>
            <person name="Held B."/>
            <person name="Canessa P."/>
            <person name="Larrondo L.F."/>
            <person name="Schmoll M."/>
            <person name="Druzhinina I.S."/>
            <person name="Kubicek C.P."/>
            <person name="Gaskell J.A."/>
            <person name="Kersten P."/>
            <person name="St John F."/>
            <person name="Glasner J."/>
            <person name="Sabat G."/>
            <person name="Splinter BonDurant S."/>
            <person name="Syed K."/>
            <person name="Yadav J."/>
            <person name="Mgbeahuruike A.C."/>
            <person name="Kovalchuk A."/>
            <person name="Asiegbu F.O."/>
            <person name="Lackner G."/>
            <person name="Hoffmeister D."/>
            <person name="Rencoret J."/>
            <person name="Gutierrez A."/>
            <person name="Sun H."/>
            <person name="Lindquist E."/>
            <person name="Barry K."/>
            <person name="Riley R."/>
            <person name="Grigoriev I.V."/>
            <person name="Henrissat B."/>
            <person name="Kues U."/>
            <person name="Berka R.M."/>
            <person name="Martinez A.T."/>
            <person name="Covert S.F."/>
            <person name="Blanchette R.A."/>
            <person name="Cullen D."/>
        </authorList>
    </citation>
    <scope>NUCLEOTIDE SEQUENCE [LARGE SCALE GENOMIC DNA]</scope>
    <source>
        <strain evidence="1 2">11061_1 CR5-6</strain>
    </source>
</reference>
<sequence length="182" mass="20413">MRDATGGLFDVFEPTYLQAALQKRGSSPNLSHLVFGPIEWRIHGGRLPKALDPLTRVLWELGHPPDGPTNLDLSRYRSQRFLSADEMTKARVSCHLYEGPDSTTALWSITPQIPLSYRDAQTSARRWQGLHPVHDVEPRLGQYIIENTRDCFVGPLEHCGIEPLARPSTVPKGFETNHVHAG</sequence>
<dbReference type="AlphaFoldDB" id="A0A0C3S4S0"/>
<dbReference type="HOGENOM" id="CLU_1482513_0_0_1"/>
<accession>A0A0C3S4S0</accession>
<keyword evidence="2" id="KW-1185">Reference proteome</keyword>
<proteinExistence type="predicted"/>
<gene>
    <name evidence="1" type="ORF">PHLGIDRAFT_165933</name>
</gene>
<dbReference type="Proteomes" id="UP000053257">
    <property type="component" value="Unassembled WGS sequence"/>
</dbReference>
<protein>
    <submittedName>
        <fullName evidence="1">Uncharacterized protein</fullName>
    </submittedName>
</protein>
<evidence type="ECO:0000313" key="1">
    <source>
        <dbReference type="EMBL" id="KIP05187.1"/>
    </source>
</evidence>